<evidence type="ECO:0000313" key="1">
    <source>
        <dbReference type="EMBL" id="KKK50172.1"/>
    </source>
</evidence>
<comment type="caution">
    <text evidence="1">The sequence shown here is derived from an EMBL/GenBank/DDBJ whole genome shotgun (WGS) entry which is preliminary data.</text>
</comment>
<proteinExistence type="predicted"/>
<sequence length="24" mass="2600">MTMEAKAKSLADLAAAHVHFKETV</sequence>
<dbReference type="AlphaFoldDB" id="A0A0F8W0K7"/>
<organism evidence="1">
    <name type="scientific">marine sediment metagenome</name>
    <dbReference type="NCBI Taxonomy" id="412755"/>
    <lineage>
        <taxon>unclassified sequences</taxon>
        <taxon>metagenomes</taxon>
        <taxon>ecological metagenomes</taxon>
    </lineage>
</organism>
<reference evidence="1" key="1">
    <citation type="journal article" date="2015" name="Nature">
        <title>Complex archaea that bridge the gap between prokaryotes and eukaryotes.</title>
        <authorList>
            <person name="Spang A."/>
            <person name="Saw J.H."/>
            <person name="Jorgensen S.L."/>
            <person name="Zaremba-Niedzwiedzka K."/>
            <person name="Martijn J."/>
            <person name="Lind A.E."/>
            <person name="van Eijk R."/>
            <person name="Schleper C."/>
            <person name="Guy L."/>
            <person name="Ettema T.J."/>
        </authorList>
    </citation>
    <scope>NUCLEOTIDE SEQUENCE</scope>
</reference>
<dbReference type="EMBL" id="LAZR01068155">
    <property type="protein sequence ID" value="KKK50172.1"/>
    <property type="molecule type" value="Genomic_DNA"/>
</dbReference>
<gene>
    <name evidence="1" type="ORF">LCGC14_3127690</name>
</gene>
<feature type="non-terminal residue" evidence="1">
    <location>
        <position position="24"/>
    </location>
</feature>
<accession>A0A0F8W0K7</accession>
<name>A0A0F8W0K7_9ZZZZ</name>
<protein>
    <submittedName>
        <fullName evidence="1">Uncharacterized protein</fullName>
    </submittedName>
</protein>